<dbReference type="Pfam" id="PF02687">
    <property type="entry name" value="FtsX"/>
    <property type="match status" value="2"/>
</dbReference>
<organism evidence="9 10">
    <name type="scientific">Mangrovivirga halotolerans</name>
    <dbReference type="NCBI Taxonomy" id="2993936"/>
    <lineage>
        <taxon>Bacteria</taxon>
        <taxon>Pseudomonadati</taxon>
        <taxon>Bacteroidota</taxon>
        <taxon>Cytophagia</taxon>
        <taxon>Cytophagales</taxon>
        <taxon>Mangrovivirgaceae</taxon>
        <taxon>Mangrovivirga</taxon>
    </lineage>
</organism>
<dbReference type="InterPro" id="IPR050250">
    <property type="entry name" value="Macrolide_Exporter_MacB"/>
</dbReference>
<comment type="caution">
    <text evidence="9">The sequence shown here is derived from an EMBL/GenBank/DDBJ whole genome shotgun (WGS) entry which is preliminary data.</text>
</comment>
<protein>
    <submittedName>
        <fullName evidence="9">ABC transporter permease</fullName>
    </submittedName>
</protein>
<feature type="domain" description="ABC3 transporter permease C-terminal" evidence="7">
    <location>
        <begin position="649"/>
        <end position="762"/>
    </location>
</feature>
<dbReference type="InterPro" id="IPR025857">
    <property type="entry name" value="MacB_PCD"/>
</dbReference>
<evidence type="ECO:0000256" key="2">
    <source>
        <dbReference type="ARBA" id="ARBA00022475"/>
    </source>
</evidence>
<evidence type="ECO:0000256" key="6">
    <source>
        <dbReference type="SAM" id="Phobius"/>
    </source>
</evidence>
<dbReference type="PANTHER" id="PTHR30572">
    <property type="entry name" value="MEMBRANE COMPONENT OF TRANSPORTER-RELATED"/>
    <property type="match status" value="1"/>
</dbReference>
<sequence>MKKNKMFSFINIFGLAIGFAFSLMIFIWVFNMYSVDKFHSNIDRIYQVLEHHPFNDGTAMTSRSTPGMFAVEFKRDIPGVELAARSTWDYNMVTSFENNTVKQSIRYVDPEFLDIFSFPVWDGTPSLKKSTDAVISKQAAIELFGVENVVGKTFLLDGEDQYTVSAVLEVNKDASSIQFDVLLPMQPYFDQNPWLHKWGNNTLLTYALLDENTDYKDVSSKAKHMVRNHISGTNVEMFLYPFRDVYLKGTFENKKEKGGLISTLNIFIIIAAVLLLIACINFMNLSTAQSMKTAKNTGIRKVIGASRFSLIKNNLATTLIYTVIAILLGLTIVELTLPVFNTISPISINVPYDSPIFWIGTLMILLVTTIVSGIYPAIYLTNFKPVKVLKNEIEKGKSALKFRQVLVVIQFSLSIILIIGTMFTYKQLEFLRNKSIGMDKENVLFYYPGVSLFEKFDTWKTEIESMQGIDVVSRVDENPVRVGSSTGDVIWDGKKPDEINSFKVLKVGYDFENVLGIDIEEGRSFDELFNDSTSYLINDVAAELMGMDNPVGNRLNFRNTEGKIIGVFKDVHTNSLKAEIPPTIITLDTDYVFRAIVRFKEGQEKQALASLSAIHPKYDQVAPFDYQFMDEEYDQLYKNEEILGKLSGVFTFVAIIISCLGLFGLASFSAEQKTKEIGIRKVLGSSIKDIVLNFNMSFVKLVLISAVIAIPVSYFILTDWIGEFAYHITLNFLVFIIGSGIAFIVAISTVTYHALKVASTNPVNALKNE</sequence>
<feature type="transmembrane region" description="Helical" evidence="6">
    <location>
        <begin position="649"/>
        <end position="670"/>
    </location>
</feature>
<feature type="domain" description="ABC3 transporter permease C-terminal" evidence="7">
    <location>
        <begin position="268"/>
        <end position="384"/>
    </location>
</feature>
<dbReference type="Proteomes" id="UP001209885">
    <property type="component" value="Unassembled WGS sequence"/>
</dbReference>
<gene>
    <name evidence="9" type="ORF">OO013_02000</name>
</gene>
<feature type="transmembrane region" description="Helical" evidence="6">
    <location>
        <begin position="315"/>
        <end position="336"/>
    </location>
</feature>
<dbReference type="EMBL" id="JAPFQN010000002">
    <property type="protein sequence ID" value="MCX2742616.1"/>
    <property type="molecule type" value="Genomic_DNA"/>
</dbReference>
<keyword evidence="5 6" id="KW-0472">Membrane</keyword>
<keyword evidence="10" id="KW-1185">Reference proteome</keyword>
<accession>A0ABT3RLD5</accession>
<evidence type="ECO:0000256" key="5">
    <source>
        <dbReference type="ARBA" id="ARBA00023136"/>
    </source>
</evidence>
<feature type="transmembrane region" description="Helical" evidence="6">
    <location>
        <begin position="356"/>
        <end position="381"/>
    </location>
</feature>
<name>A0ABT3RLD5_9BACT</name>
<proteinExistence type="predicted"/>
<keyword evidence="4 6" id="KW-1133">Transmembrane helix</keyword>
<dbReference type="Pfam" id="PF12704">
    <property type="entry name" value="MacB_PCD"/>
    <property type="match status" value="1"/>
</dbReference>
<feature type="transmembrane region" description="Helical" evidence="6">
    <location>
        <begin position="264"/>
        <end position="285"/>
    </location>
</feature>
<feature type="transmembrane region" description="Helical" evidence="6">
    <location>
        <begin position="402"/>
        <end position="425"/>
    </location>
</feature>
<reference evidence="9 10" key="1">
    <citation type="submission" date="2022-11" db="EMBL/GenBank/DDBJ databases">
        <title>The characterization of three novel Bacteroidetes species and genomic analysis of their roles in tidal elemental geochemical cycles.</title>
        <authorList>
            <person name="Ma K."/>
        </authorList>
    </citation>
    <scope>NUCLEOTIDE SEQUENCE [LARGE SCALE GENOMIC DNA]</scope>
    <source>
        <strain evidence="9 10">M17</strain>
    </source>
</reference>
<keyword evidence="3 6" id="KW-0812">Transmembrane</keyword>
<feature type="transmembrane region" description="Helical" evidence="6">
    <location>
        <begin position="728"/>
        <end position="752"/>
    </location>
</feature>
<dbReference type="RefSeq" id="WP_266054899.1">
    <property type="nucleotide sequence ID" value="NZ_JAPFQN010000002.1"/>
</dbReference>
<evidence type="ECO:0000256" key="4">
    <source>
        <dbReference type="ARBA" id="ARBA00022989"/>
    </source>
</evidence>
<evidence type="ECO:0000256" key="3">
    <source>
        <dbReference type="ARBA" id="ARBA00022692"/>
    </source>
</evidence>
<keyword evidence="2" id="KW-1003">Cell membrane</keyword>
<evidence type="ECO:0000256" key="1">
    <source>
        <dbReference type="ARBA" id="ARBA00004651"/>
    </source>
</evidence>
<evidence type="ECO:0000259" key="7">
    <source>
        <dbReference type="Pfam" id="PF02687"/>
    </source>
</evidence>
<evidence type="ECO:0000259" key="8">
    <source>
        <dbReference type="Pfam" id="PF12704"/>
    </source>
</evidence>
<feature type="transmembrane region" description="Helical" evidence="6">
    <location>
        <begin position="12"/>
        <end position="33"/>
    </location>
</feature>
<dbReference type="InterPro" id="IPR003838">
    <property type="entry name" value="ABC3_permease_C"/>
</dbReference>
<dbReference type="PANTHER" id="PTHR30572:SF18">
    <property type="entry name" value="ABC-TYPE MACROLIDE FAMILY EXPORT SYSTEM PERMEASE COMPONENT 2"/>
    <property type="match status" value="1"/>
</dbReference>
<comment type="subcellular location">
    <subcellularLocation>
        <location evidence="1">Cell membrane</location>
        <topology evidence="1">Multi-pass membrane protein</topology>
    </subcellularLocation>
</comment>
<evidence type="ECO:0000313" key="10">
    <source>
        <dbReference type="Proteomes" id="UP001209885"/>
    </source>
</evidence>
<feature type="transmembrane region" description="Helical" evidence="6">
    <location>
        <begin position="690"/>
        <end position="716"/>
    </location>
</feature>
<evidence type="ECO:0000313" key="9">
    <source>
        <dbReference type="EMBL" id="MCX2742616.1"/>
    </source>
</evidence>
<feature type="domain" description="MacB-like periplasmic core" evidence="8">
    <location>
        <begin position="8"/>
        <end position="222"/>
    </location>
</feature>